<keyword evidence="14" id="KW-1185">Reference proteome</keyword>
<sequence>QKCIVLIEVQTHFLSQSVIFSCLLVLKIIVLRMFRIVSSSEALLRAFSALNISRQTASIGSFARNHTPLDHNTPTLESSSRSLLQPAVPTLYNVRHTSFFNKLPAEQIWKGVISVSNAGKKRGRGKGSGRITAKDLNKGQVIGYGKANIVWPGLSAPVIRGRELVQQQRLPEDKEREAKLRRIRDEMVNFKRLKLSPLERGWSGSRMPGRSIGPPDAIGEDEFVGFDTKCLELKAVVTMKGNHGRKRRVSAMVVTGNGNGLAGFGFGKAIEGRAALRQAKNRAGQKLMHFDLCNGHTVFHDFHCQFGATKLFVERKPEGHGLKCHRAIITICEVLGIKDLRAKCEGSTNVQHVVKAFFIGLLKQKNHQQIAEEKGLHVVEFRPENMKFPKVVASPTVCRTQQELENNEILDFTQYCMDGKIQLQKKKLPPFYTKFRSWEIYLKKQEYLRNQDKVRLRMMAETGEVRSFLTKKHPECRMGPGPKDE</sequence>
<evidence type="ECO:0000259" key="12">
    <source>
        <dbReference type="PROSITE" id="PS50881"/>
    </source>
</evidence>
<reference evidence="14" key="1">
    <citation type="submission" date="2013-03" db="EMBL/GenBank/DDBJ databases">
        <title>The Genome Sequence of Anopheles dirus WRAIR2.</title>
        <authorList>
            <consortium name="The Broad Institute Genomics Platform"/>
            <person name="Neafsey D.E."/>
            <person name="Walton C."/>
            <person name="Walker B."/>
            <person name="Young S.K."/>
            <person name="Zeng Q."/>
            <person name="Gargeya S."/>
            <person name="Fitzgerald M."/>
            <person name="Haas B."/>
            <person name="Abouelleil A."/>
            <person name="Allen A.W."/>
            <person name="Alvarado L."/>
            <person name="Arachchi H.M."/>
            <person name="Berlin A.M."/>
            <person name="Chapman S.B."/>
            <person name="Gainer-Dewar J."/>
            <person name="Goldberg J."/>
            <person name="Griggs A."/>
            <person name="Gujja S."/>
            <person name="Hansen M."/>
            <person name="Howarth C."/>
            <person name="Imamovic A."/>
            <person name="Ireland A."/>
            <person name="Larimer J."/>
            <person name="McCowan C."/>
            <person name="Murphy C."/>
            <person name="Pearson M."/>
            <person name="Poon T.W."/>
            <person name="Priest M."/>
            <person name="Roberts A."/>
            <person name="Saif S."/>
            <person name="Shea T."/>
            <person name="Sisk P."/>
            <person name="Sykes S."/>
            <person name="Wortman J."/>
            <person name="Nusbaum C."/>
            <person name="Birren B."/>
        </authorList>
    </citation>
    <scope>NUCLEOTIDE SEQUENCE [LARGE SCALE GENOMIC DNA]</scope>
    <source>
        <strain evidence="14">WRAIR2</strain>
    </source>
</reference>
<organism evidence="13 14">
    <name type="scientific">Anopheles dirus</name>
    <dbReference type="NCBI Taxonomy" id="7168"/>
    <lineage>
        <taxon>Eukaryota</taxon>
        <taxon>Metazoa</taxon>
        <taxon>Ecdysozoa</taxon>
        <taxon>Arthropoda</taxon>
        <taxon>Hexapoda</taxon>
        <taxon>Insecta</taxon>
        <taxon>Pterygota</taxon>
        <taxon>Neoptera</taxon>
        <taxon>Endopterygota</taxon>
        <taxon>Diptera</taxon>
        <taxon>Nematocera</taxon>
        <taxon>Culicoidea</taxon>
        <taxon>Culicidae</taxon>
        <taxon>Anophelinae</taxon>
        <taxon>Anopheles</taxon>
    </lineage>
</organism>
<keyword evidence="11" id="KW-0812">Transmembrane</keyword>
<evidence type="ECO:0000256" key="6">
    <source>
        <dbReference type="ARBA" id="ARBA00039335"/>
    </source>
</evidence>
<dbReference type="Proteomes" id="UP000075884">
    <property type="component" value="Unassembled WGS sequence"/>
</dbReference>
<dbReference type="GO" id="GO:0005743">
    <property type="term" value="C:mitochondrial inner membrane"/>
    <property type="evidence" value="ECO:0007669"/>
    <property type="project" value="UniProtKB-ARBA"/>
</dbReference>
<dbReference type="Pfam" id="PF00333">
    <property type="entry name" value="Ribosomal_S5"/>
    <property type="match status" value="1"/>
</dbReference>
<evidence type="ECO:0000256" key="7">
    <source>
        <dbReference type="ARBA" id="ARBA00041606"/>
    </source>
</evidence>
<dbReference type="VEuPathDB" id="VectorBase:ADIR002918"/>
<feature type="transmembrane region" description="Helical" evidence="11">
    <location>
        <begin position="13"/>
        <end position="34"/>
    </location>
</feature>
<dbReference type="InterPro" id="IPR048584">
    <property type="entry name" value="Ribosomal_uS5m_N"/>
</dbReference>
<dbReference type="EnsemblMetazoa" id="ADIR002918-RA">
    <property type="protein sequence ID" value="ADIR002918-PA"/>
    <property type="gene ID" value="ADIR002918"/>
</dbReference>
<dbReference type="InterPro" id="IPR005324">
    <property type="entry name" value="Ribosomal_uS5_C"/>
</dbReference>
<comment type="subunit">
    <text evidence="8">Component of the mitochondrial ribosome small subunit (28S) which comprises a 12S rRNA and about 30 distinct proteins.</text>
</comment>
<accession>A0A182N5J8</accession>
<dbReference type="InterPro" id="IPR020568">
    <property type="entry name" value="Ribosomal_Su5_D2-typ_SF"/>
</dbReference>
<dbReference type="Pfam" id="PF21251">
    <property type="entry name" value="Ribosomal_uS5m_N"/>
    <property type="match status" value="1"/>
</dbReference>
<protein>
    <recommendedName>
        <fullName evidence="6">Small ribosomal subunit protein uS5m</fullName>
    </recommendedName>
    <alternativeName>
        <fullName evidence="7">28S ribosomal protein S5, mitochondrial</fullName>
    </alternativeName>
</protein>
<dbReference type="InterPro" id="IPR000851">
    <property type="entry name" value="Ribosomal_uS5"/>
</dbReference>
<keyword evidence="11" id="KW-1133">Transmembrane helix</keyword>
<comment type="subcellular location">
    <subcellularLocation>
        <location evidence="1">Mitochondrion</location>
    </subcellularLocation>
</comment>
<keyword evidence="11" id="KW-0472">Membrane</keyword>
<dbReference type="STRING" id="7168.A0A182N5J8"/>
<evidence type="ECO:0000256" key="2">
    <source>
        <dbReference type="ARBA" id="ARBA00008945"/>
    </source>
</evidence>
<proteinExistence type="inferred from homology"/>
<evidence type="ECO:0000313" key="13">
    <source>
        <dbReference type="EnsemblMetazoa" id="ADIR002918-PA"/>
    </source>
</evidence>
<evidence type="ECO:0000256" key="5">
    <source>
        <dbReference type="ARBA" id="ARBA00023274"/>
    </source>
</evidence>
<dbReference type="GO" id="GO:0005763">
    <property type="term" value="C:mitochondrial small ribosomal subunit"/>
    <property type="evidence" value="ECO:0007669"/>
    <property type="project" value="UniProtKB-ARBA"/>
</dbReference>
<evidence type="ECO:0000313" key="14">
    <source>
        <dbReference type="Proteomes" id="UP000075884"/>
    </source>
</evidence>
<dbReference type="SUPFAM" id="SSF54211">
    <property type="entry name" value="Ribosomal protein S5 domain 2-like"/>
    <property type="match status" value="1"/>
</dbReference>
<dbReference type="InterPro" id="IPR014721">
    <property type="entry name" value="Ribsml_uS5_D2-typ_fold_subgr"/>
</dbReference>
<keyword evidence="5 9" id="KW-0687">Ribonucleoprotein</keyword>
<evidence type="ECO:0000256" key="1">
    <source>
        <dbReference type="ARBA" id="ARBA00004173"/>
    </source>
</evidence>
<evidence type="ECO:0000256" key="9">
    <source>
        <dbReference type="PROSITE-ProRule" id="PRU00268"/>
    </source>
</evidence>
<dbReference type="GO" id="GO:0006412">
    <property type="term" value="P:translation"/>
    <property type="evidence" value="ECO:0007669"/>
    <property type="project" value="InterPro"/>
</dbReference>
<feature type="domain" description="S5 DRBM" evidence="12">
    <location>
        <begin position="244"/>
        <end position="290"/>
    </location>
</feature>
<keyword evidence="4" id="KW-0496">Mitochondrion</keyword>
<dbReference type="PANTHER" id="PTHR48277">
    <property type="entry name" value="MITOCHONDRIAL RIBOSOMAL PROTEIN S5"/>
    <property type="match status" value="1"/>
</dbReference>
<evidence type="ECO:0000256" key="10">
    <source>
        <dbReference type="RuleBase" id="RU003823"/>
    </source>
</evidence>
<dbReference type="GO" id="GO:0003735">
    <property type="term" value="F:structural constituent of ribosome"/>
    <property type="evidence" value="ECO:0007669"/>
    <property type="project" value="UniProtKB-UniRule"/>
</dbReference>
<dbReference type="PROSITE" id="PS50881">
    <property type="entry name" value="S5_DSRBD"/>
    <property type="match status" value="1"/>
</dbReference>
<dbReference type="FunFam" id="3.30.230.10:FF:000002">
    <property type="entry name" value="30S ribosomal protein S5"/>
    <property type="match status" value="1"/>
</dbReference>
<evidence type="ECO:0000256" key="8">
    <source>
        <dbReference type="ARBA" id="ARBA00062683"/>
    </source>
</evidence>
<dbReference type="Gene3D" id="3.30.230.10">
    <property type="match status" value="1"/>
</dbReference>
<evidence type="ECO:0000256" key="4">
    <source>
        <dbReference type="ARBA" id="ARBA00023128"/>
    </source>
</evidence>
<dbReference type="SUPFAM" id="SSF54768">
    <property type="entry name" value="dsRNA-binding domain-like"/>
    <property type="match status" value="1"/>
</dbReference>
<evidence type="ECO:0000256" key="11">
    <source>
        <dbReference type="SAM" id="Phobius"/>
    </source>
</evidence>
<dbReference type="Pfam" id="PF03719">
    <property type="entry name" value="Ribosomal_S5_C"/>
    <property type="match status" value="1"/>
</dbReference>
<reference evidence="13" key="2">
    <citation type="submission" date="2020-05" db="UniProtKB">
        <authorList>
            <consortium name="EnsemblMetazoa"/>
        </authorList>
    </citation>
    <scope>IDENTIFICATION</scope>
    <source>
        <strain evidence="13">WRAIR2</strain>
    </source>
</reference>
<dbReference type="AlphaFoldDB" id="A0A182N5J8"/>
<dbReference type="GO" id="GO:0003723">
    <property type="term" value="F:RNA binding"/>
    <property type="evidence" value="ECO:0007669"/>
    <property type="project" value="InterPro"/>
</dbReference>
<dbReference type="Gene3D" id="3.30.160.20">
    <property type="match status" value="1"/>
</dbReference>
<name>A0A182N5J8_9DIPT</name>
<dbReference type="FunFam" id="3.30.160.20:FF:000022">
    <property type="entry name" value="28S ribosomal protein S5, mitochondrial"/>
    <property type="match status" value="1"/>
</dbReference>
<dbReference type="PANTHER" id="PTHR48277:SF1">
    <property type="entry name" value="MITOCHONDRIAL RIBOSOMAL PROTEIN S5"/>
    <property type="match status" value="1"/>
</dbReference>
<evidence type="ECO:0000256" key="3">
    <source>
        <dbReference type="ARBA" id="ARBA00022980"/>
    </source>
</evidence>
<keyword evidence="3 9" id="KW-0689">Ribosomal protein</keyword>
<dbReference type="InterPro" id="IPR013810">
    <property type="entry name" value="Ribosomal_uS5_N"/>
</dbReference>
<comment type="similarity">
    <text evidence="2 10">Belongs to the universal ribosomal protein uS5 family.</text>
</comment>